<reference evidence="14" key="3">
    <citation type="submission" date="2015-06" db="UniProtKB">
        <authorList>
            <consortium name="EnsemblMetazoa"/>
        </authorList>
    </citation>
    <scope>IDENTIFICATION</scope>
</reference>
<dbReference type="InterPro" id="IPR004659">
    <property type="entry name" value="RNase_E/G"/>
</dbReference>
<dbReference type="GO" id="GO:0005737">
    <property type="term" value="C:cytoplasm"/>
    <property type="evidence" value="ECO:0007669"/>
    <property type="project" value="TreeGrafter"/>
</dbReference>
<evidence type="ECO:0000259" key="12">
    <source>
        <dbReference type="Pfam" id="PF20833"/>
    </source>
</evidence>
<evidence type="ECO:0000256" key="3">
    <source>
        <dbReference type="ARBA" id="ARBA00022490"/>
    </source>
</evidence>
<evidence type="ECO:0000256" key="1">
    <source>
        <dbReference type="ARBA" id="ARBA00001946"/>
    </source>
</evidence>
<comment type="similarity">
    <text evidence="2">Belongs to the RNase E/G family.</text>
</comment>
<sequence>LWDRVRSRTVESIAPALVHEEGSLIKRTIRDLFDKDYDEILIQGQASYDEARDFVNLLMPGQKKAIRAHKGSAPIFSKNDVEKQLNALYSPVVNLKSGGYIVVNQTEALVAIDINSGKATREHNIEDMALSTNLEAAEEICRQLRLRDLAGLIVIDFIDMDERRNNRAVERRLRDCLREDRARIQVGMISSFGLLEMSRQRQRTGLLEGSSHSCPACRGAGYVRSAVSQAHQVVRAVSGYLSSRNSRDLTVRTLDVVALEILNRLRLSLARIEDTFGVTITLEIDNSIGSDQL</sequence>
<evidence type="ECO:0000256" key="8">
    <source>
        <dbReference type="ARBA" id="ARBA00022842"/>
    </source>
</evidence>
<evidence type="ECO:0000313" key="13">
    <source>
        <dbReference type="EMBL" id="ELU01760.1"/>
    </source>
</evidence>
<keyword evidence="15" id="KW-1185">Reference proteome</keyword>
<evidence type="ECO:0000256" key="6">
    <source>
        <dbReference type="ARBA" id="ARBA00022759"/>
    </source>
</evidence>
<protein>
    <submittedName>
        <fullName evidence="13 14">Uncharacterized protein</fullName>
    </submittedName>
</protein>
<dbReference type="GO" id="GO:0046872">
    <property type="term" value="F:metal ion binding"/>
    <property type="evidence" value="ECO:0007669"/>
    <property type="project" value="UniProtKB-KW"/>
</dbReference>
<dbReference type="Proteomes" id="UP000014760">
    <property type="component" value="Unassembled WGS sequence"/>
</dbReference>
<dbReference type="OMA" id="WVQEIRI"/>
<dbReference type="GO" id="GO:0003723">
    <property type="term" value="F:RNA binding"/>
    <property type="evidence" value="ECO:0007669"/>
    <property type="project" value="UniProtKB-KW"/>
</dbReference>
<dbReference type="Gene3D" id="3.40.1260.20">
    <property type="entry name" value="Ribonuclease E, catalytic domain"/>
    <property type="match status" value="1"/>
</dbReference>
<dbReference type="InterPro" id="IPR048583">
    <property type="entry name" value="RNase_E_G_thioredoxin-like"/>
</dbReference>
<name>R7U5W4_CAPTE</name>
<dbReference type="InterPro" id="IPR019307">
    <property type="entry name" value="RNA-bd_AU-1/RNase_E/G"/>
</dbReference>
<evidence type="ECO:0000256" key="4">
    <source>
        <dbReference type="ARBA" id="ARBA00022722"/>
    </source>
</evidence>
<dbReference type="GO" id="GO:0016787">
    <property type="term" value="F:hydrolase activity"/>
    <property type="evidence" value="ECO:0007669"/>
    <property type="project" value="UniProtKB-KW"/>
</dbReference>
<keyword evidence="8" id="KW-0460">Magnesium</keyword>
<keyword evidence="6" id="KW-0255">Endonuclease</keyword>
<feature type="non-terminal residue" evidence="13">
    <location>
        <position position="293"/>
    </location>
</feature>
<comment type="cofactor">
    <cofactor evidence="1">
        <name>Mg(2+)</name>
        <dbReference type="ChEBI" id="CHEBI:18420"/>
    </cofactor>
</comment>
<dbReference type="HOGENOM" id="CLU_094515_0_0_1"/>
<evidence type="ECO:0000256" key="2">
    <source>
        <dbReference type="ARBA" id="ARBA00005522"/>
    </source>
</evidence>
<dbReference type="GO" id="GO:0004540">
    <property type="term" value="F:RNA nuclease activity"/>
    <property type="evidence" value="ECO:0007669"/>
    <property type="project" value="InterPro"/>
</dbReference>
<feature type="non-terminal residue" evidence="13">
    <location>
        <position position="1"/>
    </location>
</feature>
<dbReference type="EnsemblMetazoa" id="CapteT50665">
    <property type="protein sequence ID" value="CapteP50665"/>
    <property type="gene ID" value="CapteG50665"/>
</dbReference>
<proteinExistence type="inferred from homology"/>
<evidence type="ECO:0000256" key="10">
    <source>
        <dbReference type="ARBA" id="ARBA00023436"/>
    </source>
</evidence>
<organism evidence="13">
    <name type="scientific">Capitella teleta</name>
    <name type="common">Polychaete worm</name>
    <dbReference type="NCBI Taxonomy" id="283909"/>
    <lineage>
        <taxon>Eukaryota</taxon>
        <taxon>Metazoa</taxon>
        <taxon>Spiralia</taxon>
        <taxon>Lophotrochozoa</taxon>
        <taxon>Annelida</taxon>
        <taxon>Polychaeta</taxon>
        <taxon>Sedentaria</taxon>
        <taxon>Scolecida</taxon>
        <taxon>Capitellidae</taxon>
        <taxon>Capitella</taxon>
    </lineage>
</organism>
<comment type="function">
    <text evidence="10">Involved in intercistronic processing of primary transcripts from chloroplast operons. The endonucleolytic activity of the enzyme depends on the number of phosphates at the 5' end, is inhibited by structured RNA, and preferentially cleaves A/U-rich sequences.</text>
</comment>
<dbReference type="GO" id="GO:0004519">
    <property type="term" value="F:endonuclease activity"/>
    <property type="evidence" value="ECO:0007669"/>
    <property type="project" value="UniProtKB-KW"/>
</dbReference>
<evidence type="ECO:0000256" key="9">
    <source>
        <dbReference type="ARBA" id="ARBA00022884"/>
    </source>
</evidence>
<keyword evidence="3" id="KW-0963">Cytoplasm</keyword>
<keyword evidence="9" id="KW-0694">RNA-binding</keyword>
<reference evidence="13 15" key="2">
    <citation type="journal article" date="2013" name="Nature">
        <title>Insights into bilaterian evolution from three spiralian genomes.</title>
        <authorList>
            <person name="Simakov O."/>
            <person name="Marletaz F."/>
            <person name="Cho S.J."/>
            <person name="Edsinger-Gonzales E."/>
            <person name="Havlak P."/>
            <person name="Hellsten U."/>
            <person name="Kuo D.H."/>
            <person name="Larsson T."/>
            <person name="Lv J."/>
            <person name="Arendt D."/>
            <person name="Savage R."/>
            <person name="Osoegawa K."/>
            <person name="de Jong P."/>
            <person name="Grimwood J."/>
            <person name="Chapman J.A."/>
            <person name="Shapiro H."/>
            <person name="Aerts A."/>
            <person name="Otillar R.P."/>
            <person name="Terry A.Y."/>
            <person name="Boore J.L."/>
            <person name="Grigoriev I.V."/>
            <person name="Lindberg D.R."/>
            <person name="Seaver E.C."/>
            <person name="Weisblat D.A."/>
            <person name="Putnam N.H."/>
            <person name="Rokhsar D.S."/>
        </authorList>
    </citation>
    <scope>NUCLEOTIDE SEQUENCE</scope>
    <source>
        <strain evidence="13 15">I ESC-2004</strain>
    </source>
</reference>
<keyword evidence="7" id="KW-0378">Hydrolase</keyword>
<feature type="domain" description="RNase E/G thioredoxin-like" evidence="12">
    <location>
        <begin position="214"/>
        <end position="291"/>
    </location>
</feature>
<evidence type="ECO:0000259" key="11">
    <source>
        <dbReference type="Pfam" id="PF10150"/>
    </source>
</evidence>
<reference evidence="15" key="1">
    <citation type="submission" date="2012-12" db="EMBL/GenBank/DDBJ databases">
        <authorList>
            <person name="Hellsten U."/>
            <person name="Grimwood J."/>
            <person name="Chapman J.A."/>
            <person name="Shapiro H."/>
            <person name="Aerts A."/>
            <person name="Otillar R.P."/>
            <person name="Terry A.Y."/>
            <person name="Boore J.L."/>
            <person name="Simakov O."/>
            <person name="Marletaz F."/>
            <person name="Cho S.-J."/>
            <person name="Edsinger-Gonzales E."/>
            <person name="Havlak P."/>
            <person name="Kuo D.-H."/>
            <person name="Larsson T."/>
            <person name="Lv J."/>
            <person name="Arendt D."/>
            <person name="Savage R."/>
            <person name="Osoegawa K."/>
            <person name="de Jong P."/>
            <person name="Lindberg D.R."/>
            <person name="Seaver E.C."/>
            <person name="Weisblat D.A."/>
            <person name="Putnam N.H."/>
            <person name="Grigoriev I.V."/>
            <person name="Rokhsar D.S."/>
        </authorList>
    </citation>
    <scope>NUCLEOTIDE SEQUENCE</scope>
    <source>
        <strain evidence="15">I ESC-2004</strain>
    </source>
</reference>
<dbReference type="EMBL" id="KB304713">
    <property type="protein sequence ID" value="ELU01760.1"/>
    <property type="molecule type" value="Genomic_DNA"/>
</dbReference>
<keyword evidence="4" id="KW-0540">Nuclease</keyword>
<dbReference type="PANTHER" id="PTHR30001">
    <property type="entry name" value="RIBONUCLEASE"/>
    <property type="match status" value="1"/>
</dbReference>
<accession>R7U5W4</accession>
<dbReference type="EMBL" id="AMQN01046590">
    <property type="status" value="NOT_ANNOTATED_CDS"/>
    <property type="molecule type" value="Genomic_DNA"/>
</dbReference>
<evidence type="ECO:0000313" key="15">
    <source>
        <dbReference type="Proteomes" id="UP000014760"/>
    </source>
</evidence>
<dbReference type="OrthoDB" id="448100at2759"/>
<evidence type="ECO:0000313" key="14">
    <source>
        <dbReference type="EnsemblMetazoa" id="CapteP50665"/>
    </source>
</evidence>
<dbReference type="AlphaFoldDB" id="R7U5W4"/>
<evidence type="ECO:0000256" key="5">
    <source>
        <dbReference type="ARBA" id="ARBA00022723"/>
    </source>
</evidence>
<dbReference type="GO" id="GO:0006364">
    <property type="term" value="P:rRNA processing"/>
    <property type="evidence" value="ECO:0007669"/>
    <property type="project" value="TreeGrafter"/>
</dbReference>
<dbReference type="Pfam" id="PF20833">
    <property type="entry name" value="RNase_E_G_Thio"/>
    <property type="match status" value="1"/>
</dbReference>
<keyword evidence="5" id="KW-0479">Metal-binding</keyword>
<dbReference type="PANTHER" id="PTHR30001:SF1">
    <property type="entry name" value="RIBONUCLEASE E_G-LIKE PROTEIN, CHLOROPLASTIC"/>
    <property type="match status" value="1"/>
</dbReference>
<dbReference type="Pfam" id="PF10150">
    <property type="entry name" value="RNase_E_G"/>
    <property type="match status" value="1"/>
</dbReference>
<evidence type="ECO:0000256" key="7">
    <source>
        <dbReference type="ARBA" id="ARBA00022801"/>
    </source>
</evidence>
<gene>
    <name evidence="13" type="ORF">CAPTEDRAFT_50665</name>
</gene>
<dbReference type="STRING" id="283909.R7U5W4"/>
<feature type="domain" description="RNA-binding protein AU-1/Ribonuclease E/G" evidence="11">
    <location>
        <begin position="1"/>
        <end position="202"/>
    </location>
</feature>